<dbReference type="Proteomes" id="UP000322658">
    <property type="component" value="Unassembled WGS sequence"/>
</dbReference>
<feature type="domain" description="KAP NTPase" evidence="1">
    <location>
        <begin position="44"/>
        <end position="314"/>
    </location>
</feature>
<dbReference type="InterPro" id="IPR052754">
    <property type="entry name" value="NTPase_KAP_P-loop"/>
</dbReference>
<evidence type="ECO:0000313" key="3">
    <source>
        <dbReference type="Proteomes" id="UP000322658"/>
    </source>
</evidence>
<accession>A0A5B3GRG8</accession>
<evidence type="ECO:0000313" key="2">
    <source>
        <dbReference type="EMBL" id="KAA2375159.1"/>
    </source>
</evidence>
<evidence type="ECO:0000259" key="1">
    <source>
        <dbReference type="Pfam" id="PF07693"/>
    </source>
</evidence>
<dbReference type="AlphaFoldDB" id="A0A5B3GRG8"/>
<reference evidence="2 3" key="1">
    <citation type="journal article" date="2019" name="Nat. Med.">
        <title>A library of human gut bacterial isolates paired with longitudinal multiomics data enables mechanistic microbiome research.</title>
        <authorList>
            <person name="Poyet M."/>
            <person name="Groussin M."/>
            <person name="Gibbons S.M."/>
            <person name="Avila-Pacheco J."/>
            <person name="Jiang X."/>
            <person name="Kearney S.M."/>
            <person name="Perrotta A.R."/>
            <person name="Berdy B."/>
            <person name="Zhao S."/>
            <person name="Lieberman T.D."/>
            <person name="Swanson P.K."/>
            <person name="Smith M."/>
            <person name="Roesemann S."/>
            <person name="Alexander J.E."/>
            <person name="Rich S.A."/>
            <person name="Livny J."/>
            <person name="Vlamakis H."/>
            <person name="Clish C."/>
            <person name="Bullock K."/>
            <person name="Deik A."/>
            <person name="Scott J."/>
            <person name="Pierce K.A."/>
            <person name="Xavier R.J."/>
            <person name="Alm E.J."/>
        </authorList>
    </citation>
    <scope>NUCLEOTIDE SEQUENCE [LARGE SCALE GENOMIC DNA]</scope>
    <source>
        <strain evidence="2 3">BIOML-A1</strain>
    </source>
</reference>
<sequence length="483" mass="55967">MIFCIFENKLYNKMKFKHSDIEIPREDPFKNCKLNRQPNAIILTQIVQNYSDSFVLSINGEWGTGKTTFMKMWAAYLKQQEITSIYFNAWENDFISDPMIALLGELQQLKTSKTAKTLNSILDIGSKIAIKAIPTLTKGIVKHYCGNELAEAAKDALKAGAEIFKTEVIEYENKKNKLVTFKEELSSFIEKSVPNKPLIFIVDELDRCRPDYAVEVLEKIKHFFSIKGIVFVLSIDKEQLSNSIRGHYGSDRINAEEYLRRFIDVEYLLPKPDIESYCKYLYEYFNFKEFLESDERYRNGLSGDKNNLLRCATEIIKAQNYSLRQIEKLFVHTRLVLCSCSSRHYVFPSLTFMLICIRTINPQYYQKIINQQLTLDELVDFIPTIFPVNIFNNKSSLSHTASLWGLAELFYCFAQSFLRTPQPLQLTDDNVDSSKPKLTFTIEYVDNEKLANAIIGCYRFYSDAGWGHIIKSIDLLNPILEQI</sequence>
<dbReference type="SUPFAM" id="SSF52540">
    <property type="entry name" value="P-loop containing nucleoside triphosphate hydrolases"/>
    <property type="match status" value="1"/>
</dbReference>
<dbReference type="Pfam" id="PF07693">
    <property type="entry name" value="KAP_NTPase"/>
    <property type="match status" value="1"/>
</dbReference>
<proteinExistence type="predicted"/>
<gene>
    <name evidence="2" type="ORF">F2Y07_09670</name>
</gene>
<dbReference type="PANTHER" id="PTHR22674:SF6">
    <property type="entry name" value="NTPASE KAP FAMILY P-LOOP DOMAIN-CONTAINING PROTEIN 1"/>
    <property type="match status" value="1"/>
</dbReference>
<name>A0A5B3GRG8_9BACT</name>
<dbReference type="EMBL" id="VVXJ01000019">
    <property type="protein sequence ID" value="KAA2375159.1"/>
    <property type="molecule type" value="Genomic_DNA"/>
</dbReference>
<dbReference type="InterPro" id="IPR011646">
    <property type="entry name" value="KAP_P-loop"/>
</dbReference>
<dbReference type="InterPro" id="IPR027417">
    <property type="entry name" value="P-loop_NTPase"/>
</dbReference>
<dbReference type="Gene3D" id="3.40.50.300">
    <property type="entry name" value="P-loop containing nucleotide triphosphate hydrolases"/>
    <property type="match status" value="1"/>
</dbReference>
<comment type="caution">
    <text evidence="2">The sequence shown here is derived from an EMBL/GenBank/DDBJ whole genome shotgun (WGS) entry which is preliminary data.</text>
</comment>
<organism evidence="2 3">
    <name type="scientific">Alistipes shahii</name>
    <dbReference type="NCBI Taxonomy" id="328814"/>
    <lineage>
        <taxon>Bacteria</taxon>
        <taxon>Pseudomonadati</taxon>
        <taxon>Bacteroidota</taxon>
        <taxon>Bacteroidia</taxon>
        <taxon>Bacteroidales</taxon>
        <taxon>Rikenellaceae</taxon>
        <taxon>Alistipes</taxon>
    </lineage>
</organism>
<dbReference type="PANTHER" id="PTHR22674">
    <property type="entry name" value="NTPASE, KAP FAMILY P-LOOP DOMAIN-CONTAINING 1"/>
    <property type="match status" value="1"/>
</dbReference>
<protein>
    <recommendedName>
        <fullName evidence="1">KAP NTPase domain-containing protein</fullName>
    </recommendedName>
</protein>